<evidence type="ECO:0000313" key="4">
    <source>
        <dbReference type="EMBL" id="MBW4561969.1"/>
    </source>
</evidence>
<proteinExistence type="predicted"/>
<reference evidence="4" key="1">
    <citation type="submission" date="2021-05" db="EMBL/GenBank/DDBJ databases">
        <authorList>
            <person name="Pietrasiak N."/>
            <person name="Ward R."/>
            <person name="Stajich J.E."/>
            <person name="Kurbessoian T."/>
        </authorList>
    </citation>
    <scope>NUCLEOTIDE SEQUENCE</scope>
    <source>
        <strain evidence="4">JT2-VF2</strain>
    </source>
</reference>
<evidence type="ECO:0000256" key="2">
    <source>
        <dbReference type="PROSITE-ProRule" id="PRU00169"/>
    </source>
</evidence>
<dbReference type="PANTHER" id="PTHR44591:SF23">
    <property type="entry name" value="CHEY SUBFAMILY"/>
    <property type="match status" value="1"/>
</dbReference>
<dbReference type="SMART" id="SM00448">
    <property type="entry name" value="REC"/>
    <property type="match status" value="1"/>
</dbReference>
<organism evidence="4 5">
    <name type="scientific">Mojavia pulchra JT2-VF2</name>
    <dbReference type="NCBI Taxonomy" id="287848"/>
    <lineage>
        <taxon>Bacteria</taxon>
        <taxon>Bacillati</taxon>
        <taxon>Cyanobacteriota</taxon>
        <taxon>Cyanophyceae</taxon>
        <taxon>Nostocales</taxon>
        <taxon>Nostocaceae</taxon>
    </lineage>
</organism>
<keyword evidence="1" id="KW-0597">Phosphoprotein</keyword>
<dbReference type="InterPro" id="IPR050595">
    <property type="entry name" value="Bact_response_regulator"/>
</dbReference>
<dbReference type="Proteomes" id="UP000715781">
    <property type="component" value="Unassembled WGS sequence"/>
</dbReference>
<dbReference type="PROSITE" id="PS50110">
    <property type="entry name" value="RESPONSE_REGULATORY"/>
    <property type="match status" value="1"/>
</dbReference>
<gene>
    <name evidence="4" type="ORF">KME32_12600</name>
</gene>
<comment type="caution">
    <text evidence="4">The sequence shown here is derived from an EMBL/GenBank/DDBJ whole genome shotgun (WGS) entry which is preliminary data.</text>
</comment>
<reference evidence="4" key="2">
    <citation type="journal article" date="2022" name="Microbiol. Resour. Announc.">
        <title>Metagenome Sequencing to Explore Phylogenomics of Terrestrial Cyanobacteria.</title>
        <authorList>
            <person name="Ward R.D."/>
            <person name="Stajich J.E."/>
            <person name="Johansen J.R."/>
            <person name="Huntemann M."/>
            <person name="Clum A."/>
            <person name="Foster B."/>
            <person name="Foster B."/>
            <person name="Roux S."/>
            <person name="Palaniappan K."/>
            <person name="Varghese N."/>
            <person name="Mukherjee S."/>
            <person name="Reddy T.B.K."/>
            <person name="Daum C."/>
            <person name="Copeland A."/>
            <person name="Chen I.A."/>
            <person name="Ivanova N.N."/>
            <person name="Kyrpides N.C."/>
            <person name="Shapiro N."/>
            <person name="Eloe-Fadrosh E.A."/>
            <person name="Pietrasiak N."/>
        </authorList>
    </citation>
    <scope>NUCLEOTIDE SEQUENCE</scope>
    <source>
        <strain evidence="4">JT2-VF2</strain>
    </source>
</reference>
<dbReference type="SUPFAM" id="SSF52172">
    <property type="entry name" value="CheY-like"/>
    <property type="match status" value="1"/>
</dbReference>
<sequence>MINALSIHQCGLRLLIIDDHADTRELLKILFETEGYEIKAAATASEALNVMSGFLPDIVISEIYLPDEAGHLLLAKVRNLEAARDRWIPAIALTAFAKEEDRAYALEAGFQMYLSKPVILDELVCVVTNLFRRIS</sequence>
<accession>A0A951PX67</accession>
<dbReference type="InterPro" id="IPR011006">
    <property type="entry name" value="CheY-like_superfamily"/>
</dbReference>
<dbReference type="EMBL" id="JAHHHN010000006">
    <property type="protein sequence ID" value="MBW4561969.1"/>
    <property type="molecule type" value="Genomic_DNA"/>
</dbReference>
<dbReference type="AlphaFoldDB" id="A0A951PX67"/>
<evidence type="ECO:0000259" key="3">
    <source>
        <dbReference type="PROSITE" id="PS50110"/>
    </source>
</evidence>
<evidence type="ECO:0000256" key="1">
    <source>
        <dbReference type="ARBA" id="ARBA00022553"/>
    </source>
</evidence>
<evidence type="ECO:0000313" key="5">
    <source>
        <dbReference type="Proteomes" id="UP000715781"/>
    </source>
</evidence>
<dbReference type="Pfam" id="PF00072">
    <property type="entry name" value="Response_reg"/>
    <property type="match status" value="1"/>
</dbReference>
<dbReference type="InterPro" id="IPR001789">
    <property type="entry name" value="Sig_transdc_resp-reg_receiver"/>
</dbReference>
<comment type="caution">
    <text evidence="2">Lacks conserved residue(s) required for the propagation of feature annotation.</text>
</comment>
<feature type="domain" description="Response regulatory" evidence="3">
    <location>
        <begin position="13"/>
        <end position="131"/>
    </location>
</feature>
<dbReference type="GO" id="GO:0000160">
    <property type="term" value="P:phosphorelay signal transduction system"/>
    <property type="evidence" value="ECO:0007669"/>
    <property type="project" value="InterPro"/>
</dbReference>
<name>A0A951PX67_9NOST</name>
<dbReference type="Gene3D" id="3.40.50.2300">
    <property type="match status" value="1"/>
</dbReference>
<protein>
    <submittedName>
        <fullName evidence="4">Response regulator</fullName>
    </submittedName>
</protein>
<dbReference type="PANTHER" id="PTHR44591">
    <property type="entry name" value="STRESS RESPONSE REGULATOR PROTEIN 1"/>
    <property type="match status" value="1"/>
</dbReference>